<dbReference type="AlphaFoldDB" id="A0A1X7V0G6"/>
<name>A0A1X7V0G6_AMPQE</name>
<evidence type="ECO:0000313" key="1">
    <source>
        <dbReference type="EnsemblMetazoa" id="Aqu2.1.33082_001"/>
    </source>
</evidence>
<dbReference type="InParanoid" id="A0A1X7V0G6"/>
<accession>A0A1X7V0G6</accession>
<evidence type="ECO:0008006" key="2">
    <source>
        <dbReference type="Google" id="ProtNLM"/>
    </source>
</evidence>
<dbReference type="Gene3D" id="2.60.120.200">
    <property type="match status" value="1"/>
</dbReference>
<organism evidence="1">
    <name type="scientific">Amphimedon queenslandica</name>
    <name type="common">Sponge</name>
    <dbReference type="NCBI Taxonomy" id="400682"/>
    <lineage>
        <taxon>Eukaryota</taxon>
        <taxon>Metazoa</taxon>
        <taxon>Porifera</taxon>
        <taxon>Demospongiae</taxon>
        <taxon>Heteroscleromorpha</taxon>
        <taxon>Haplosclerida</taxon>
        <taxon>Niphatidae</taxon>
        <taxon>Amphimedon</taxon>
    </lineage>
</organism>
<protein>
    <recommendedName>
        <fullName evidence="2">LamG-like jellyroll fold domain-containing protein</fullName>
    </recommendedName>
</protein>
<dbReference type="OrthoDB" id="10512295at2759"/>
<sequence>MRDRKHQYFQNMKCLLFYFCFLLIIIARTHGCDTLLSRTLVGYWTFEYGQETKDLAGNFGDIVLKGAVIQDGKLDVSASKWAIAPSYKGPIISEKTLVSWVMIQNPNVQSGSALTIDKLSTDEFDAIVYGERQSHRWMAGSSGFKRTINPTPGYYNTNTSFLEQIAITYRNNNGQAHVRLYHDGVKFGEYTKGPLGVWPRGDAEIFWGLRHGNINGGPGRLDALIEESRIYASVLTPQELKSLRPCC</sequence>
<dbReference type="Pfam" id="PF13385">
    <property type="entry name" value="Laminin_G_3"/>
    <property type="match status" value="1"/>
</dbReference>
<dbReference type="SUPFAM" id="SSF49899">
    <property type="entry name" value="Concanavalin A-like lectins/glucanases"/>
    <property type="match status" value="1"/>
</dbReference>
<reference evidence="1" key="1">
    <citation type="submission" date="2017-05" db="UniProtKB">
        <authorList>
            <consortium name="EnsemblMetazoa"/>
        </authorList>
    </citation>
    <scope>IDENTIFICATION</scope>
</reference>
<dbReference type="InterPro" id="IPR013320">
    <property type="entry name" value="ConA-like_dom_sf"/>
</dbReference>
<dbReference type="EnsemblMetazoa" id="Aqu2.1.33082_001">
    <property type="protein sequence ID" value="Aqu2.1.33082_001"/>
    <property type="gene ID" value="Aqu2.1.33082"/>
</dbReference>
<proteinExistence type="predicted"/>